<dbReference type="SUPFAM" id="SSF51261">
    <property type="entry name" value="Duplicated hybrid motif"/>
    <property type="match status" value="1"/>
</dbReference>
<feature type="transmembrane region" description="Helical" evidence="2">
    <location>
        <begin position="12"/>
        <end position="34"/>
    </location>
</feature>
<gene>
    <name evidence="4" type="ORF">NO1_0835</name>
</gene>
<evidence type="ECO:0000256" key="1">
    <source>
        <dbReference type="SAM" id="Coils"/>
    </source>
</evidence>
<evidence type="ECO:0000313" key="5">
    <source>
        <dbReference type="Proteomes" id="UP000269352"/>
    </source>
</evidence>
<dbReference type="PANTHER" id="PTHR21666">
    <property type="entry name" value="PEPTIDASE-RELATED"/>
    <property type="match status" value="1"/>
</dbReference>
<reference evidence="4 5" key="1">
    <citation type="journal article" date="2019" name="ISME J.">
        <title>Genome analyses of uncultured TG2/ZB3 bacteria in 'Margulisbacteria' specifically attached to ectosymbiotic spirochetes of protists in the termite gut.</title>
        <authorList>
            <person name="Utami Y.D."/>
            <person name="Kuwahara H."/>
            <person name="Igai K."/>
            <person name="Murakami T."/>
            <person name="Sugaya K."/>
            <person name="Morikawa T."/>
            <person name="Nagura Y."/>
            <person name="Yuki M."/>
            <person name="Deevong P."/>
            <person name="Inoue T."/>
            <person name="Kihara K."/>
            <person name="Lo N."/>
            <person name="Yamada A."/>
            <person name="Ohkuma M."/>
            <person name="Hongoh Y."/>
        </authorList>
    </citation>
    <scope>NUCLEOTIDE SEQUENCE [LARGE SCALE GENOMIC DNA]</scope>
    <source>
        <strain evidence="4">NkOx7-01</strain>
    </source>
</reference>
<dbReference type="Pfam" id="PF01551">
    <property type="entry name" value="Peptidase_M23"/>
    <property type="match status" value="1"/>
</dbReference>
<proteinExistence type="predicted"/>
<feature type="domain" description="M23ase beta-sheet core" evidence="3">
    <location>
        <begin position="173"/>
        <end position="267"/>
    </location>
</feature>
<keyword evidence="5" id="KW-1185">Reference proteome</keyword>
<dbReference type="PANTHER" id="PTHR21666:SF270">
    <property type="entry name" value="MUREIN HYDROLASE ACTIVATOR ENVC"/>
    <property type="match status" value="1"/>
</dbReference>
<evidence type="ECO:0000259" key="3">
    <source>
        <dbReference type="Pfam" id="PF01551"/>
    </source>
</evidence>
<accession>A0A388TCF4</accession>
<keyword evidence="2" id="KW-0472">Membrane</keyword>
<comment type="caution">
    <text evidence="4">The sequence shown here is derived from an EMBL/GenBank/DDBJ whole genome shotgun (WGS) entry which is preliminary data.</text>
</comment>
<evidence type="ECO:0000313" key="4">
    <source>
        <dbReference type="EMBL" id="GBR73454.1"/>
    </source>
</evidence>
<dbReference type="InterPro" id="IPR016047">
    <property type="entry name" value="M23ase_b-sheet_dom"/>
</dbReference>
<dbReference type="InterPro" id="IPR050570">
    <property type="entry name" value="Cell_wall_metabolism_enzyme"/>
</dbReference>
<keyword evidence="2" id="KW-0812">Transmembrane</keyword>
<dbReference type="AlphaFoldDB" id="A0A388TCF4"/>
<dbReference type="FunFam" id="2.70.70.10:FF:000006">
    <property type="entry name" value="M23 family peptidase"/>
    <property type="match status" value="1"/>
</dbReference>
<name>A0A388TCF4_TERA1</name>
<dbReference type="Gene3D" id="2.70.70.10">
    <property type="entry name" value="Glucose Permease (Domain IIA)"/>
    <property type="match status" value="1"/>
</dbReference>
<dbReference type="GO" id="GO:0004222">
    <property type="term" value="F:metalloendopeptidase activity"/>
    <property type="evidence" value="ECO:0007669"/>
    <property type="project" value="TreeGrafter"/>
</dbReference>
<feature type="coiled-coil region" evidence="1">
    <location>
        <begin position="59"/>
        <end position="86"/>
    </location>
</feature>
<protein>
    <submittedName>
        <fullName evidence="4">Peptidase M23</fullName>
    </submittedName>
</protein>
<keyword evidence="2" id="KW-1133">Transmembrane helix</keyword>
<keyword evidence="1" id="KW-0175">Coiled coil</keyword>
<dbReference type="InterPro" id="IPR011055">
    <property type="entry name" value="Dup_hybrid_motif"/>
</dbReference>
<organism evidence="4 5">
    <name type="scientific">Termititenax aidoneus</name>
    <dbReference type="NCBI Taxonomy" id="2218524"/>
    <lineage>
        <taxon>Bacteria</taxon>
        <taxon>Bacillati</taxon>
        <taxon>Candidatus Margulisiibacteriota</taxon>
        <taxon>Candidatus Termititenacia</taxon>
        <taxon>Candidatus Termititenacales</taxon>
        <taxon>Candidatus Termititenacaceae</taxon>
        <taxon>Candidatus Termititenax</taxon>
    </lineage>
</organism>
<dbReference type="CDD" id="cd12797">
    <property type="entry name" value="M23_peptidase"/>
    <property type="match status" value="1"/>
</dbReference>
<dbReference type="Proteomes" id="UP000269352">
    <property type="component" value="Unassembled WGS sequence"/>
</dbReference>
<sequence>MREVFRLNLPRWLAVTLGTLLGLIIALIIVFFLYSSYIAGRLLHYYALQAENRTQAAQIKTFYNKTKELETGIRELEERDQELRELLGLKKAPIRKPKSGDTLINDLPQAISQNIASLSEQIAAKKLELAMFRDIGSALVAQFNNIPSESPVPGTIWSRYGFRTHPFSGKTEFHSGSDIPIWTGCPVKSTADGYVTFSGWDNGFGNVVIIDHQNGYRTIYGHNQRNLVKRGDRIKKGQVIAQAGSTGISTGPHVHYQVEYRNRTLNPENFLNLNIRSARLLQ</sequence>
<dbReference type="EMBL" id="BGZN01000011">
    <property type="protein sequence ID" value="GBR73454.1"/>
    <property type="molecule type" value="Genomic_DNA"/>
</dbReference>
<evidence type="ECO:0000256" key="2">
    <source>
        <dbReference type="SAM" id="Phobius"/>
    </source>
</evidence>